<evidence type="ECO:0000256" key="1">
    <source>
        <dbReference type="ARBA" id="ARBA00004776"/>
    </source>
</evidence>
<dbReference type="Proteomes" id="UP000521676">
    <property type="component" value="Unassembled WGS sequence"/>
</dbReference>
<comment type="pathway">
    <text evidence="1">Cell wall biogenesis; cell wall polysaccharide biosynthesis.</text>
</comment>
<evidence type="ECO:0000256" key="4">
    <source>
        <dbReference type="ARBA" id="ARBA00022679"/>
    </source>
</evidence>
<dbReference type="GO" id="GO:0016757">
    <property type="term" value="F:glycosyltransferase activity"/>
    <property type="evidence" value="ECO:0007669"/>
    <property type="project" value="UniProtKB-KW"/>
</dbReference>
<organism evidence="5 7">
    <name type="scientific">Candidatus Chlorohelix allophototropha</name>
    <dbReference type="NCBI Taxonomy" id="3003348"/>
    <lineage>
        <taxon>Bacteria</taxon>
        <taxon>Bacillati</taxon>
        <taxon>Chloroflexota</taxon>
        <taxon>Chloroflexia</taxon>
        <taxon>Candidatus Chloroheliales</taxon>
        <taxon>Candidatus Chloroheliaceae</taxon>
        <taxon>Candidatus Chlorohelix</taxon>
    </lineage>
</organism>
<keyword evidence="3 6" id="KW-0328">Glycosyltransferase</keyword>
<reference evidence="5 7" key="1">
    <citation type="submission" date="2020-06" db="EMBL/GenBank/DDBJ databases">
        <title>Anoxygenic phototrophic Chloroflexota member uses a Type I reaction center.</title>
        <authorList>
            <person name="Tsuji J.M."/>
            <person name="Shaw N.A."/>
            <person name="Nagashima S."/>
            <person name="Venkiteswaran J."/>
            <person name="Schiff S.L."/>
            <person name="Hanada S."/>
            <person name="Tank M."/>
            <person name="Neufeld J.D."/>
        </authorList>
    </citation>
    <scope>NUCLEOTIDE SEQUENCE [LARGE SCALE GENOMIC DNA]</scope>
    <source>
        <strain evidence="5">L227-S17</strain>
    </source>
</reference>
<reference evidence="6" key="2">
    <citation type="journal article" date="2024" name="Nature">
        <title>Anoxygenic phototroph of the Chloroflexota uses a type I reaction centre.</title>
        <authorList>
            <person name="Tsuji J.M."/>
            <person name="Shaw N.A."/>
            <person name="Nagashima S."/>
            <person name="Venkiteswaran J.J."/>
            <person name="Schiff S.L."/>
            <person name="Watanabe T."/>
            <person name="Fukui M."/>
            <person name="Hanada S."/>
            <person name="Tank M."/>
            <person name="Neufeld J.D."/>
        </authorList>
    </citation>
    <scope>NUCLEOTIDE SEQUENCE</scope>
    <source>
        <strain evidence="6">L227-S17</strain>
    </source>
</reference>
<keyword evidence="8" id="KW-1185">Reference proteome</keyword>
<name>A0A8T7M736_9CHLR</name>
<dbReference type="SUPFAM" id="SSF53448">
    <property type="entry name" value="Nucleotide-diphospho-sugar transferases"/>
    <property type="match status" value="1"/>
</dbReference>
<protein>
    <submittedName>
        <fullName evidence="5">Glycosyltransferase</fullName>
        <ecNumber evidence="6">2.4.-.-</ecNumber>
    </submittedName>
</protein>
<evidence type="ECO:0000256" key="2">
    <source>
        <dbReference type="ARBA" id="ARBA00006739"/>
    </source>
</evidence>
<evidence type="ECO:0000313" key="7">
    <source>
        <dbReference type="Proteomes" id="UP000521676"/>
    </source>
</evidence>
<dbReference type="Proteomes" id="UP001431572">
    <property type="component" value="Chromosome 2"/>
</dbReference>
<dbReference type="RefSeq" id="WP_341471705.1">
    <property type="nucleotide sequence ID" value="NZ_CP128400.1"/>
</dbReference>
<dbReference type="EMBL" id="JACATZ010000003">
    <property type="protein sequence ID" value="NWJ47929.1"/>
    <property type="molecule type" value="Genomic_DNA"/>
</dbReference>
<comment type="similarity">
    <text evidence="2">Belongs to the glycosyltransferase 2 family.</text>
</comment>
<dbReference type="Gene3D" id="3.90.550.10">
    <property type="entry name" value="Spore Coat Polysaccharide Biosynthesis Protein SpsA, Chain A"/>
    <property type="match status" value="1"/>
</dbReference>
<dbReference type="AlphaFoldDB" id="A0A8T7M736"/>
<accession>A0A8T7M736</accession>
<gene>
    <name evidence="5" type="ORF">HXX08_18910</name>
    <name evidence="6" type="ORF">OZ401_003463</name>
</gene>
<dbReference type="EC" id="2.4.-.-" evidence="6"/>
<evidence type="ECO:0000313" key="6">
    <source>
        <dbReference type="EMBL" id="WJW69833.1"/>
    </source>
</evidence>
<evidence type="ECO:0000313" key="8">
    <source>
        <dbReference type="Proteomes" id="UP001431572"/>
    </source>
</evidence>
<dbReference type="Pfam" id="PF13641">
    <property type="entry name" value="Glyco_tranf_2_3"/>
    <property type="match status" value="1"/>
</dbReference>
<dbReference type="PANTHER" id="PTHR43179:SF12">
    <property type="entry name" value="GALACTOFURANOSYLTRANSFERASE GLFT2"/>
    <property type="match status" value="1"/>
</dbReference>
<proteinExistence type="inferred from homology"/>
<dbReference type="PANTHER" id="PTHR43179">
    <property type="entry name" value="RHAMNOSYLTRANSFERASE WBBL"/>
    <property type="match status" value="1"/>
</dbReference>
<dbReference type="EMBL" id="CP128400">
    <property type="protein sequence ID" value="WJW69833.1"/>
    <property type="molecule type" value="Genomic_DNA"/>
</dbReference>
<evidence type="ECO:0000313" key="5">
    <source>
        <dbReference type="EMBL" id="NWJ47929.1"/>
    </source>
</evidence>
<keyword evidence="4 6" id="KW-0808">Transferase</keyword>
<sequence>MATKVVEIELNKFATLNLAELDLSKYGALQILVRQAGKPLGYCWIKLTETATPPPPDEIALQTAYQLNTPIMLDMLRKDLLSHNGLPQPYLPHVTVAICTRGRKDSLFRTLESLAKLDYPADKLEILIVENAPEGEATRRQVEAMTGVRYTTEPRPGLSWARNRAALEARHEIVAFIDDDVEIDSGWLKAIVHPFAEPSVMCVTGLVAPARQDTPSQELFEAFGGLGKGFMYKHINMAWQRTATFFPLGTGNFGAGANMAFRTAVIKELGGFDVAFGNGVPNNGHNDNELFYRLIRAGYGLVYNPDALVWHYHREDMKSLYYQINGYGHGTASFLLKTFISDPPMRRDTLVFWLYYRLLNAHLLKVLKARGLERKMRLVYFQGFLTGPFKYYQSLQIKKKTIARYGKAGWESKSD</sequence>
<evidence type="ECO:0000256" key="3">
    <source>
        <dbReference type="ARBA" id="ARBA00022676"/>
    </source>
</evidence>
<dbReference type="InterPro" id="IPR029044">
    <property type="entry name" value="Nucleotide-diphossugar_trans"/>
</dbReference>